<reference evidence="2" key="1">
    <citation type="journal article" date="2012" name="Nature">
        <title>The tomato genome sequence provides insights into fleshy fruit evolution.</title>
        <authorList>
            <consortium name="Tomato Genome Consortium"/>
        </authorList>
    </citation>
    <scope>NUCLEOTIDE SEQUENCE [LARGE SCALE GENOMIC DNA]</scope>
    <source>
        <strain evidence="2">cv. Heinz 1706</strain>
    </source>
</reference>
<dbReference type="PANTHER" id="PTHR11439">
    <property type="entry name" value="GAG-POL-RELATED RETROTRANSPOSON"/>
    <property type="match status" value="1"/>
</dbReference>
<dbReference type="Gramene" id="Solyc01g014727.1.1">
    <property type="protein sequence ID" value="Solyc01g014727.1.1"/>
    <property type="gene ID" value="Solyc01g014727.1"/>
</dbReference>
<feature type="compositionally biased region" description="Low complexity" evidence="1">
    <location>
        <begin position="554"/>
        <end position="571"/>
    </location>
</feature>
<sequence length="727" mass="81731">MEDPSENPPENPNQLISMEHMQQLFQMFQTLNKNSTNIEPGTSQTVRVTEKLNFTNYTKWCKLMQIAIGGRGRLNHIIVNPISPDDPEYQQWAQKDLMVISWIIENIDGDLMNQFLDYKTARNLWKGIETLLSRGRDELQIYDLNTKATSMKQGIDTIEVYFSKLNTLWKEIDRRMPNPMKCAEDITLFNSFIQQQRLYQFLAGVNDSLDKEKRDILNLDPLPTIDAAYATIRREIARRGIMTGNSSLERGPSEIGSGLVTQRRSDSSFSRSDSSFRREDKTHLKCSHYGGTKHTKEGCFKLIGYPEWWEDLRQRKVATKVTKTGGKANAAIVEGEPTSEASSTTVTNRRTGTSEASSTSVTDRRTGTSGKDGFTKVSGEPWMETEKSMGRRREKILEEPSSRNESEGKQEAPKKSDPLALVNQKPKKSEAQLYKKPKEKQSVGLMCNKSNWIFNCGATDTMSYDPSDFLSSTSTTRTKIQTANGEFIPITQAGDDAQTGRIIGRGIERGGLYYVNEPSHQGETMNDELSWLIYQEMMDHDPPTQVSNTADVNSETSISSPSPQSTPMTTTEHPDSTSVEYILDLLTETGMLGGKPADTPIVANHGLQVIEGAKATDREQYQKIVGKLIYLAHTRPDIAYAVGIVSRFMHLPQIHHMTAVMRILRYLKGTSSTGIYFGKNDSLDIIAYTDADWAGDRDERKSTSGYFTLVGGNLVTWRSKKQKETAK</sequence>
<dbReference type="AlphaFoldDB" id="A0A3Q7EUM1"/>
<evidence type="ECO:0000256" key="1">
    <source>
        <dbReference type="SAM" id="MobiDB-lite"/>
    </source>
</evidence>
<dbReference type="InParanoid" id="A0A3Q7EUM1"/>
<dbReference type="CDD" id="cd09272">
    <property type="entry name" value="RNase_HI_RT_Ty1"/>
    <property type="match status" value="1"/>
</dbReference>
<dbReference type="Proteomes" id="UP000004994">
    <property type="component" value="Chromosome 1"/>
</dbReference>
<evidence type="ECO:0000313" key="3">
    <source>
        <dbReference type="Proteomes" id="UP000004994"/>
    </source>
</evidence>
<keyword evidence="3" id="KW-1185">Reference proteome</keyword>
<evidence type="ECO:0000313" key="2">
    <source>
        <dbReference type="EnsemblPlants" id="Solyc01g014727.1.1"/>
    </source>
</evidence>
<evidence type="ECO:0008006" key="4">
    <source>
        <dbReference type="Google" id="ProtNLM"/>
    </source>
</evidence>
<protein>
    <recommendedName>
        <fullName evidence="4">Retrotransposon Copia-like N-terminal domain-containing protein</fullName>
    </recommendedName>
</protein>
<feature type="compositionally biased region" description="Polar residues" evidence="1">
    <location>
        <begin position="544"/>
        <end position="553"/>
    </location>
</feature>
<feature type="region of interest" description="Disordered" evidence="1">
    <location>
        <begin position="540"/>
        <end position="575"/>
    </location>
</feature>
<feature type="region of interest" description="Disordered" evidence="1">
    <location>
        <begin position="331"/>
        <end position="440"/>
    </location>
</feature>
<feature type="compositionally biased region" description="Polar residues" evidence="1">
    <location>
        <begin position="339"/>
        <end position="361"/>
    </location>
</feature>
<feature type="region of interest" description="Disordered" evidence="1">
    <location>
        <begin position="244"/>
        <end position="277"/>
    </location>
</feature>
<proteinExistence type="predicted"/>
<dbReference type="PANTHER" id="PTHR11439:SF482">
    <property type="entry name" value="GAG-PRE-INTEGRASE DOMAIN-CONTAINING PROTEIN"/>
    <property type="match status" value="1"/>
</dbReference>
<dbReference type="SUPFAM" id="SSF56672">
    <property type="entry name" value="DNA/RNA polymerases"/>
    <property type="match status" value="1"/>
</dbReference>
<dbReference type="InterPro" id="IPR043502">
    <property type="entry name" value="DNA/RNA_pol_sf"/>
</dbReference>
<dbReference type="EnsemblPlants" id="Solyc01g014727.1.1">
    <property type="protein sequence ID" value="Solyc01g014727.1.1"/>
    <property type="gene ID" value="Solyc01g014727.1"/>
</dbReference>
<accession>A0A3Q7EUM1</accession>
<reference evidence="2" key="2">
    <citation type="submission" date="2019-01" db="UniProtKB">
        <authorList>
            <consortium name="EnsemblPlants"/>
        </authorList>
    </citation>
    <scope>IDENTIFICATION</scope>
    <source>
        <strain evidence="2">cv. Heinz 1706</strain>
    </source>
</reference>
<feature type="compositionally biased region" description="Basic and acidic residues" evidence="1">
    <location>
        <begin position="384"/>
        <end position="417"/>
    </location>
</feature>
<name>A0A3Q7EUM1_SOLLC</name>
<organism evidence="2">
    <name type="scientific">Solanum lycopersicum</name>
    <name type="common">Tomato</name>
    <name type="synonym">Lycopersicon esculentum</name>
    <dbReference type="NCBI Taxonomy" id="4081"/>
    <lineage>
        <taxon>Eukaryota</taxon>
        <taxon>Viridiplantae</taxon>
        <taxon>Streptophyta</taxon>
        <taxon>Embryophyta</taxon>
        <taxon>Tracheophyta</taxon>
        <taxon>Spermatophyta</taxon>
        <taxon>Magnoliopsida</taxon>
        <taxon>eudicotyledons</taxon>
        <taxon>Gunneridae</taxon>
        <taxon>Pentapetalae</taxon>
        <taxon>asterids</taxon>
        <taxon>lamiids</taxon>
        <taxon>Solanales</taxon>
        <taxon>Solanaceae</taxon>
        <taxon>Solanoideae</taxon>
        <taxon>Solaneae</taxon>
        <taxon>Solanum</taxon>
        <taxon>Solanum subgen. Lycopersicon</taxon>
    </lineage>
</organism>